<dbReference type="Gene3D" id="1.20.5.1930">
    <property type="match status" value="1"/>
</dbReference>
<evidence type="ECO:0000256" key="4">
    <source>
        <dbReference type="SAM" id="Phobius"/>
    </source>
</evidence>
<dbReference type="SMART" id="SM00091">
    <property type="entry name" value="PAS"/>
    <property type="match status" value="2"/>
</dbReference>
<dbReference type="NCBIfam" id="TIGR00229">
    <property type="entry name" value="sensory_box"/>
    <property type="match status" value="1"/>
</dbReference>
<dbReference type="Proteomes" id="UP000645257">
    <property type="component" value="Unassembled WGS sequence"/>
</dbReference>
<feature type="domain" description="PAS" evidence="6">
    <location>
        <begin position="451"/>
        <end position="527"/>
    </location>
</feature>
<dbReference type="Gene3D" id="3.30.565.10">
    <property type="entry name" value="Histidine kinase-like ATPase, C-terminal domain"/>
    <property type="match status" value="1"/>
</dbReference>
<dbReference type="Pfam" id="PF13188">
    <property type="entry name" value="PAS_8"/>
    <property type="match status" value="1"/>
</dbReference>
<dbReference type="RefSeq" id="WP_189535304.1">
    <property type="nucleotide sequence ID" value="NZ_BMYX01000017.1"/>
</dbReference>
<evidence type="ECO:0000259" key="5">
    <source>
        <dbReference type="PROSITE" id="PS50109"/>
    </source>
</evidence>
<keyword evidence="3" id="KW-0902">Two-component regulatory system</keyword>
<dbReference type="Gene3D" id="3.30.450.20">
    <property type="entry name" value="PAS domain"/>
    <property type="match status" value="2"/>
</dbReference>
<dbReference type="CDD" id="cd16917">
    <property type="entry name" value="HATPase_UhpB-NarQ-NarX-like"/>
    <property type="match status" value="1"/>
</dbReference>
<name>A0A918P4N8_9NEIS</name>
<evidence type="ECO:0000256" key="2">
    <source>
        <dbReference type="ARBA" id="ARBA00022777"/>
    </source>
</evidence>
<keyword evidence="8" id="KW-1185">Reference proteome</keyword>
<comment type="caution">
    <text evidence="7">The sequence shown here is derived from an EMBL/GenBank/DDBJ whole genome shotgun (WGS) entry which is preliminary data.</text>
</comment>
<sequence length="803" mass="89352">MILTTPSEERIIAVFLFVRHAVVLIALLLVPAFVCANGESAGKHDHWRVGIVLEPPYAGINPQTRALEGADVELVKLVAERWPVSITWRTYPSRAELDAALLRGDVDIAPGLQQTPSALRFWLFSEPYLRVPHKIVGLPDASGRIVDLETLPLSSRLALPAGGGVMSFMERNYPELWRVAAGTERMALLAVMRRDADYAIIDEARLATLLKEPEFSPLAVVGDVGYTHLLRIAVRKDWPELPPLLDARLQSLPSARLDNIAERWLRPGHPPVTDSPLFWRRLCYGLFALAFGAGIMALRQRRGRLALESRLLAERQEGREREVAEESLRLAQYSIDNSTVGILWVNWEGCIRYANRAVHQMLGYDGRQMRNLPLAALEPDLTPARWLARWNALRGHATEQYGESRCRKADGHWLPVGVHQGFLRFGREEYLVVYLSDITERLRARAELEESEARFKSIAANVPGMVFRLERNHEAQPRLAFVSDASQALLGVAPSAMIGAEDGIRRAVHPDDRASFDAAWRRAADEAADLDWQGRMDGADGTVWADIKARARHLGNGHVIWDGILWDMSASKRSEIELAESRGLLRRLSAHLESVREEEKARIAREVHDELGQILTVLRLEMSMCELSLKPGKHGLTERFAVMKKLIEQTFLIVRDVASALRPPVLDAGIGSAIAWQARRFEGRSGIPCYVTVPETLASLPDAHAIGLFRILQEALTNVLRHAQASMVSIGLRSERGRLTLSIADDGKGFDPEAHSPERSFGLVGIRERVLLLGGSLSIESQPGQGTVLSVSIPVEEDMKETG</sequence>
<dbReference type="PROSITE" id="PS50112">
    <property type="entry name" value="PAS"/>
    <property type="match status" value="1"/>
</dbReference>
<organism evidence="7 8">
    <name type="scientific">Paludibacterium paludis</name>
    <dbReference type="NCBI Taxonomy" id="1225769"/>
    <lineage>
        <taxon>Bacteria</taxon>
        <taxon>Pseudomonadati</taxon>
        <taxon>Pseudomonadota</taxon>
        <taxon>Betaproteobacteria</taxon>
        <taxon>Neisseriales</taxon>
        <taxon>Chromobacteriaceae</taxon>
        <taxon>Paludibacterium</taxon>
    </lineage>
</organism>
<evidence type="ECO:0000259" key="6">
    <source>
        <dbReference type="PROSITE" id="PS50112"/>
    </source>
</evidence>
<dbReference type="Pfam" id="PF02518">
    <property type="entry name" value="HATPase_c"/>
    <property type="match status" value="1"/>
</dbReference>
<dbReference type="SUPFAM" id="SSF53850">
    <property type="entry name" value="Periplasmic binding protein-like II"/>
    <property type="match status" value="1"/>
</dbReference>
<dbReference type="InterPro" id="IPR003594">
    <property type="entry name" value="HATPase_dom"/>
</dbReference>
<dbReference type="SUPFAM" id="SSF55874">
    <property type="entry name" value="ATPase domain of HSP90 chaperone/DNA topoisomerase II/histidine kinase"/>
    <property type="match status" value="1"/>
</dbReference>
<evidence type="ECO:0000313" key="8">
    <source>
        <dbReference type="Proteomes" id="UP000645257"/>
    </source>
</evidence>
<keyword evidence="4" id="KW-0472">Membrane</keyword>
<dbReference type="InterPro" id="IPR005467">
    <property type="entry name" value="His_kinase_dom"/>
</dbReference>
<evidence type="ECO:0000313" key="7">
    <source>
        <dbReference type="EMBL" id="GGY22342.1"/>
    </source>
</evidence>
<accession>A0A918P4N8</accession>
<dbReference type="SUPFAM" id="SSF55785">
    <property type="entry name" value="PYP-like sensor domain (PAS domain)"/>
    <property type="match status" value="2"/>
</dbReference>
<dbReference type="PROSITE" id="PS50109">
    <property type="entry name" value="HIS_KIN"/>
    <property type="match status" value="1"/>
</dbReference>
<dbReference type="GO" id="GO:0016020">
    <property type="term" value="C:membrane"/>
    <property type="evidence" value="ECO:0007669"/>
    <property type="project" value="InterPro"/>
</dbReference>
<keyword evidence="1" id="KW-0808">Transferase</keyword>
<dbReference type="Pfam" id="PF07730">
    <property type="entry name" value="HisKA_3"/>
    <property type="match status" value="1"/>
</dbReference>
<evidence type="ECO:0000256" key="3">
    <source>
        <dbReference type="ARBA" id="ARBA00023012"/>
    </source>
</evidence>
<reference evidence="7" key="2">
    <citation type="submission" date="2020-09" db="EMBL/GenBank/DDBJ databases">
        <authorList>
            <person name="Sun Q."/>
            <person name="Kim S."/>
        </authorList>
    </citation>
    <scope>NUCLEOTIDE SEQUENCE</scope>
    <source>
        <strain evidence="7">KCTC 32182</strain>
    </source>
</reference>
<dbReference type="CDD" id="cd01007">
    <property type="entry name" value="PBP2_BvgS_HisK_like"/>
    <property type="match status" value="1"/>
</dbReference>
<dbReference type="PANTHER" id="PTHR24421">
    <property type="entry name" value="NITRATE/NITRITE SENSOR PROTEIN NARX-RELATED"/>
    <property type="match status" value="1"/>
</dbReference>
<dbReference type="InterPro" id="IPR013655">
    <property type="entry name" value="PAS_fold_3"/>
</dbReference>
<dbReference type="SMART" id="SM00062">
    <property type="entry name" value="PBPb"/>
    <property type="match status" value="1"/>
</dbReference>
<dbReference type="GO" id="GO:0046983">
    <property type="term" value="F:protein dimerization activity"/>
    <property type="evidence" value="ECO:0007669"/>
    <property type="project" value="InterPro"/>
</dbReference>
<dbReference type="CDD" id="cd00130">
    <property type="entry name" value="PAS"/>
    <property type="match status" value="2"/>
</dbReference>
<dbReference type="InterPro" id="IPR011712">
    <property type="entry name" value="Sig_transdc_His_kin_sub3_dim/P"/>
</dbReference>
<dbReference type="Gene3D" id="3.40.190.10">
    <property type="entry name" value="Periplasmic binding protein-like II"/>
    <property type="match status" value="2"/>
</dbReference>
<dbReference type="InterPro" id="IPR036890">
    <property type="entry name" value="HATPase_C_sf"/>
</dbReference>
<dbReference type="InterPro" id="IPR050482">
    <property type="entry name" value="Sensor_HK_TwoCompSys"/>
</dbReference>
<dbReference type="EMBL" id="BMYX01000017">
    <property type="protein sequence ID" value="GGY22342.1"/>
    <property type="molecule type" value="Genomic_DNA"/>
</dbReference>
<dbReference type="SMART" id="SM00387">
    <property type="entry name" value="HATPase_c"/>
    <property type="match status" value="1"/>
</dbReference>
<protein>
    <submittedName>
        <fullName evidence="7">Two-component sensor</fullName>
    </submittedName>
</protein>
<feature type="transmembrane region" description="Helical" evidence="4">
    <location>
        <begin position="12"/>
        <end position="34"/>
    </location>
</feature>
<proteinExistence type="predicted"/>
<gene>
    <name evidence="7" type="ORF">GCM10011289_27570</name>
</gene>
<keyword evidence="2" id="KW-0418">Kinase</keyword>
<dbReference type="InterPro" id="IPR000014">
    <property type="entry name" value="PAS"/>
</dbReference>
<dbReference type="InterPro" id="IPR001638">
    <property type="entry name" value="Solute-binding_3/MltF_N"/>
</dbReference>
<dbReference type="InterPro" id="IPR035965">
    <property type="entry name" value="PAS-like_dom_sf"/>
</dbReference>
<feature type="domain" description="Histidine kinase" evidence="5">
    <location>
        <begin position="708"/>
        <end position="797"/>
    </location>
</feature>
<reference evidence="7" key="1">
    <citation type="journal article" date="2014" name="Int. J. Syst. Evol. Microbiol.">
        <title>Complete genome sequence of Corynebacterium casei LMG S-19264T (=DSM 44701T), isolated from a smear-ripened cheese.</title>
        <authorList>
            <consortium name="US DOE Joint Genome Institute (JGI-PGF)"/>
            <person name="Walter F."/>
            <person name="Albersmeier A."/>
            <person name="Kalinowski J."/>
            <person name="Ruckert C."/>
        </authorList>
    </citation>
    <scope>NUCLEOTIDE SEQUENCE</scope>
    <source>
        <strain evidence="7">KCTC 32182</strain>
    </source>
</reference>
<evidence type="ECO:0000256" key="1">
    <source>
        <dbReference type="ARBA" id="ARBA00022679"/>
    </source>
</evidence>
<dbReference type="AlphaFoldDB" id="A0A918P4N8"/>
<dbReference type="Pfam" id="PF00497">
    <property type="entry name" value="SBP_bac_3"/>
    <property type="match status" value="1"/>
</dbReference>
<keyword evidence="4" id="KW-1133">Transmembrane helix</keyword>
<dbReference type="GO" id="GO:0000155">
    <property type="term" value="F:phosphorelay sensor kinase activity"/>
    <property type="evidence" value="ECO:0007669"/>
    <property type="project" value="InterPro"/>
</dbReference>
<dbReference type="PANTHER" id="PTHR24421:SF59">
    <property type="entry name" value="OXYGEN SENSOR HISTIDINE KINASE NREB"/>
    <property type="match status" value="1"/>
</dbReference>
<dbReference type="Pfam" id="PF08447">
    <property type="entry name" value="PAS_3"/>
    <property type="match status" value="1"/>
</dbReference>
<keyword evidence="4" id="KW-0812">Transmembrane</keyword>